<dbReference type="GO" id="GO:0016989">
    <property type="term" value="F:sigma factor antagonist activity"/>
    <property type="evidence" value="ECO:0007669"/>
    <property type="project" value="TreeGrafter"/>
</dbReference>
<evidence type="ECO:0000256" key="8">
    <source>
        <dbReference type="ARBA" id="ARBA00030803"/>
    </source>
</evidence>
<dbReference type="GO" id="GO:0005886">
    <property type="term" value="C:plasma membrane"/>
    <property type="evidence" value="ECO:0007669"/>
    <property type="project" value="UniProtKB-SubCell"/>
</dbReference>
<sequence length="287" mass="32564">MAKQQPDRETFKELCADYVLNILDQDERMRFEEMLDEATEEEYELYEQMRTKGNELLLSEREDPSPEKLREELLAEVEDSDSQASGRMTKRAEEVSDEEVVNKAAETEETSVSLTLVLSIVLGFICLSLVFYAFSLRSDISTQSNVIAEQEKQIADLQNEMNELQEMLAIIDSRQLHMVRLSGMEANPFGYGNVVWDSQNNRAVVRLAELPAPVGDEEYQFWAIFDNKAVDISSFSVDDNGNALFMTDNLDALDNGDDFSFAVTLESDGRSSQPDGEMHLMGSFNRE</sequence>
<dbReference type="Gene3D" id="1.10.10.1320">
    <property type="entry name" value="Anti-sigma factor, zinc-finger domain"/>
    <property type="match status" value="1"/>
</dbReference>
<evidence type="ECO:0000313" key="14">
    <source>
        <dbReference type="Proteomes" id="UP000218831"/>
    </source>
</evidence>
<evidence type="ECO:0000256" key="11">
    <source>
        <dbReference type="SAM" id="Phobius"/>
    </source>
</evidence>
<evidence type="ECO:0000256" key="6">
    <source>
        <dbReference type="ARBA" id="ARBA00023136"/>
    </source>
</evidence>
<evidence type="ECO:0000256" key="10">
    <source>
        <dbReference type="SAM" id="MobiDB-lite"/>
    </source>
</evidence>
<keyword evidence="4 11" id="KW-0812">Transmembrane</keyword>
<comment type="subcellular location">
    <subcellularLocation>
        <location evidence="2">Cell membrane</location>
    </subcellularLocation>
    <subcellularLocation>
        <location evidence="1">Membrane</location>
        <topology evidence="1">Single-pass membrane protein</topology>
    </subcellularLocation>
</comment>
<evidence type="ECO:0000259" key="12">
    <source>
        <dbReference type="Pfam" id="PF10099"/>
    </source>
</evidence>
<evidence type="ECO:0000256" key="3">
    <source>
        <dbReference type="ARBA" id="ARBA00022475"/>
    </source>
</evidence>
<dbReference type="InterPro" id="IPR041916">
    <property type="entry name" value="Anti_sigma_zinc_sf"/>
</dbReference>
<feature type="region of interest" description="Disordered" evidence="10">
    <location>
        <begin position="267"/>
        <end position="287"/>
    </location>
</feature>
<dbReference type="GO" id="GO:0006417">
    <property type="term" value="P:regulation of translation"/>
    <property type="evidence" value="ECO:0007669"/>
    <property type="project" value="TreeGrafter"/>
</dbReference>
<name>A0A2A2G879_9BACT</name>
<reference evidence="13 14" key="1">
    <citation type="submission" date="2017-08" db="EMBL/GenBank/DDBJ databases">
        <title>Aliifodinibius alkalisoli sp. nov., isolated from saline alkaline soil.</title>
        <authorList>
            <person name="Liu D."/>
            <person name="Zhang G."/>
        </authorList>
    </citation>
    <scope>NUCLEOTIDE SEQUENCE [LARGE SCALE GENOMIC DNA]</scope>
    <source>
        <strain evidence="13 14">WN023</strain>
    </source>
</reference>
<accession>A0A2A2G879</accession>
<feature type="coiled-coil region" evidence="9">
    <location>
        <begin position="140"/>
        <end position="174"/>
    </location>
</feature>
<keyword evidence="9" id="KW-0175">Coiled coil</keyword>
<keyword evidence="5 11" id="KW-1133">Transmembrane helix</keyword>
<dbReference type="InterPro" id="IPR018764">
    <property type="entry name" value="RskA_C"/>
</dbReference>
<comment type="caution">
    <text evidence="13">The sequence shown here is derived from an EMBL/GenBank/DDBJ whole genome shotgun (WGS) entry which is preliminary data.</text>
</comment>
<evidence type="ECO:0000256" key="7">
    <source>
        <dbReference type="ARBA" id="ARBA00029829"/>
    </source>
</evidence>
<evidence type="ECO:0000256" key="4">
    <source>
        <dbReference type="ARBA" id="ARBA00022692"/>
    </source>
</evidence>
<dbReference type="Proteomes" id="UP000218831">
    <property type="component" value="Unassembled WGS sequence"/>
</dbReference>
<protein>
    <recommendedName>
        <fullName evidence="8">Regulator of SigK</fullName>
    </recommendedName>
    <alternativeName>
        <fullName evidence="7">Sigma-K anti-sigma factor RskA</fullName>
    </alternativeName>
</protein>
<dbReference type="EMBL" id="NSKE01000008">
    <property type="protein sequence ID" value="PAU93370.1"/>
    <property type="molecule type" value="Genomic_DNA"/>
</dbReference>
<evidence type="ECO:0000256" key="2">
    <source>
        <dbReference type="ARBA" id="ARBA00004236"/>
    </source>
</evidence>
<keyword evidence="3" id="KW-1003">Cell membrane</keyword>
<dbReference type="Pfam" id="PF10099">
    <property type="entry name" value="RskA_C"/>
    <property type="match status" value="1"/>
</dbReference>
<dbReference type="RefSeq" id="WP_095606981.1">
    <property type="nucleotide sequence ID" value="NZ_NSKE01000008.1"/>
</dbReference>
<evidence type="ECO:0000256" key="9">
    <source>
        <dbReference type="SAM" id="Coils"/>
    </source>
</evidence>
<feature type="transmembrane region" description="Helical" evidence="11">
    <location>
        <begin position="112"/>
        <end position="134"/>
    </location>
</feature>
<keyword evidence="6 11" id="KW-0472">Membrane</keyword>
<dbReference type="OrthoDB" id="1420916at2"/>
<keyword evidence="14" id="KW-1185">Reference proteome</keyword>
<feature type="region of interest" description="Disordered" evidence="10">
    <location>
        <begin position="77"/>
        <end position="104"/>
    </location>
</feature>
<dbReference type="PANTHER" id="PTHR37461">
    <property type="entry name" value="ANTI-SIGMA-K FACTOR RSKA"/>
    <property type="match status" value="1"/>
</dbReference>
<gene>
    <name evidence="13" type="ORF">CK503_11575</name>
</gene>
<feature type="domain" description="Anti-sigma K factor RskA C-terminal" evidence="12">
    <location>
        <begin position="120"/>
        <end position="276"/>
    </location>
</feature>
<evidence type="ECO:0000313" key="13">
    <source>
        <dbReference type="EMBL" id="PAU93370.1"/>
    </source>
</evidence>
<dbReference type="AlphaFoldDB" id="A0A2A2G879"/>
<organism evidence="13 14">
    <name type="scientific">Fodinibius salipaludis</name>
    <dbReference type="NCBI Taxonomy" id="2032627"/>
    <lineage>
        <taxon>Bacteria</taxon>
        <taxon>Pseudomonadati</taxon>
        <taxon>Balneolota</taxon>
        <taxon>Balneolia</taxon>
        <taxon>Balneolales</taxon>
        <taxon>Balneolaceae</taxon>
        <taxon>Fodinibius</taxon>
    </lineage>
</organism>
<dbReference type="PANTHER" id="PTHR37461:SF1">
    <property type="entry name" value="ANTI-SIGMA-K FACTOR RSKA"/>
    <property type="match status" value="1"/>
</dbReference>
<proteinExistence type="predicted"/>
<evidence type="ECO:0000256" key="5">
    <source>
        <dbReference type="ARBA" id="ARBA00022989"/>
    </source>
</evidence>
<evidence type="ECO:0000256" key="1">
    <source>
        <dbReference type="ARBA" id="ARBA00004167"/>
    </source>
</evidence>
<dbReference type="InterPro" id="IPR051474">
    <property type="entry name" value="Anti-sigma-K/W_factor"/>
</dbReference>